<dbReference type="InterPro" id="IPR036396">
    <property type="entry name" value="Cyt_P450_sf"/>
</dbReference>
<protein>
    <submittedName>
        <fullName evidence="3">Cytochrome P450</fullName>
    </submittedName>
</protein>
<dbReference type="EMBL" id="JACHDB010000001">
    <property type="protein sequence ID" value="MBB5433924.1"/>
    <property type="molecule type" value="Genomic_DNA"/>
</dbReference>
<dbReference type="Proteomes" id="UP000572635">
    <property type="component" value="Unassembled WGS sequence"/>
</dbReference>
<feature type="compositionally biased region" description="Low complexity" evidence="2">
    <location>
        <begin position="424"/>
        <end position="436"/>
    </location>
</feature>
<dbReference type="GO" id="GO:0016705">
    <property type="term" value="F:oxidoreductase activity, acting on paired donors, with incorporation or reduction of molecular oxygen"/>
    <property type="evidence" value="ECO:0007669"/>
    <property type="project" value="InterPro"/>
</dbReference>
<sequence length="445" mass="49306">MTSSCPHLKLYDPEFHRDHHAAYEKMRAEHGPVIPVELEPGVQGWLVIDYATIMAWCRDERTFSRDARRWRDWREGRVPDDAAVMGMMKPRPNALFSDGEAHRRVRRAMTDAFARFDSARIAADAREMAGGLIDAFCARGEADLVAEYANPLPLLVMNRLFGMDEAAGRRFFTALRDMWDGVDAERANQEIETVLSDLVGRKRAQPGEDITSLLMQHRAGLTDEEVIQHLVLMIGAGSEPSACLLSNAVRVMLTDRRLGDDLAGARTAIPDAIDQVMWTAPPVTNYPVMYPTQDIALPGGAVIREGSPILLGFAAANRVVADEYRDRLEDAPNRAHLAWGVGPHRCPAKEMATAIATTGIEVLLSRLPRLRLAVPADELAWRLSPFGHALTRLPVAFDPQSPEQEGTTWQPSDSKPDTSTTKPQSSEKQGQSSLSSFLARLLRGR</sequence>
<dbReference type="GO" id="GO:0005506">
    <property type="term" value="F:iron ion binding"/>
    <property type="evidence" value="ECO:0007669"/>
    <property type="project" value="InterPro"/>
</dbReference>
<dbReference type="PROSITE" id="PS00086">
    <property type="entry name" value="CYTOCHROME_P450"/>
    <property type="match status" value="1"/>
</dbReference>
<name>A0A7W8QP69_9ACTN</name>
<evidence type="ECO:0000256" key="1">
    <source>
        <dbReference type="ARBA" id="ARBA00010617"/>
    </source>
</evidence>
<accession>A0A7W8QP69</accession>
<feature type="compositionally biased region" description="Polar residues" evidence="2">
    <location>
        <begin position="401"/>
        <end position="423"/>
    </location>
</feature>
<evidence type="ECO:0000256" key="2">
    <source>
        <dbReference type="SAM" id="MobiDB-lite"/>
    </source>
</evidence>
<dbReference type="GO" id="GO:0004497">
    <property type="term" value="F:monooxygenase activity"/>
    <property type="evidence" value="ECO:0007669"/>
    <property type="project" value="InterPro"/>
</dbReference>
<comment type="caution">
    <text evidence="3">The sequence shown here is derived from an EMBL/GenBank/DDBJ whole genome shotgun (WGS) entry which is preliminary data.</text>
</comment>
<evidence type="ECO:0000313" key="4">
    <source>
        <dbReference type="Proteomes" id="UP000572635"/>
    </source>
</evidence>
<dbReference type="AlphaFoldDB" id="A0A7W8QP69"/>
<organism evidence="3 4">
    <name type="scientific">Nocardiopsis composta</name>
    <dbReference type="NCBI Taxonomy" id="157465"/>
    <lineage>
        <taxon>Bacteria</taxon>
        <taxon>Bacillati</taxon>
        <taxon>Actinomycetota</taxon>
        <taxon>Actinomycetes</taxon>
        <taxon>Streptosporangiales</taxon>
        <taxon>Nocardiopsidaceae</taxon>
        <taxon>Nocardiopsis</taxon>
    </lineage>
</organism>
<feature type="region of interest" description="Disordered" evidence="2">
    <location>
        <begin position="398"/>
        <end position="436"/>
    </location>
</feature>
<evidence type="ECO:0000313" key="3">
    <source>
        <dbReference type="EMBL" id="MBB5433924.1"/>
    </source>
</evidence>
<comment type="similarity">
    <text evidence="1">Belongs to the cytochrome P450 family.</text>
</comment>
<dbReference type="InterPro" id="IPR002397">
    <property type="entry name" value="Cyt_P450_B"/>
</dbReference>
<gene>
    <name evidence="3" type="ORF">HDA36_004008</name>
</gene>
<reference evidence="3 4" key="1">
    <citation type="submission" date="2020-08" db="EMBL/GenBank/DDBJ databases">
        <title>Sequencing the genomes of 1000 actinobacteria strains.</title>
        <authorList>
            <person name="Klenk H.-P."/>
        </authorList>
    </citation>
    <scope>NUCLEOTIDE SEQUENCE [LARGE SCALE GENOMIC DNA]</scope>
    <source>
        <strain evidence="3 4">DSM 44551</strain>
    </source>
</reference>
<dbReference type="GO" id="GO:0020037">
    <property type="term" value="F:heme binding"/>
    <property type="evidence" value="ECO:0007669"/>
    <property type="project" value="InterPro"/>
</dbReference>
<dbReference type="PRINTS" id="PR00359">
    <property type="entry name" value="BP450"/>
</dbReference>
<dbReference type="SUPFAM" id="SSF48264">
    <property type="entry name" value="Cytochrome P450"/>
    <property type="match status" value="1"/>
</dbReference>
<dbReference type="PANTHER" id="PTHR46696">
    <property type="entry name" value="P450, PUTATIVE (EUROFUNG)-RELATED"/>
    <property type="match status" value="1"/>
</dbReference>
<dbReference type="InterPro" id="IPR017972">
    <property type="entry name" value="Cyt_P450_CS"/>
</dbReference>
<keyword evidence="4" id="KW-1185">Reference proteome</keyword>
<dbReference type="PANTHER" id="PTHR46696:SF1">
    <property type="entry name" value="CYTOCHROME P450 YJIB-RELATED"/>
    <property type="match status" value="1"/>
</dbReference>
<dbReference type="Gene3D" id="1.10.630.10">
    <property type="entry name" value="Cytochrome P450"/>
    <property type="match status" value="1"/>
</dbReference>
<proteinExistence type="inferred from homology"/>